<comment type="caution">
    <text evidence="1">The sequence shown here is derived from an EMBL/GenBank/DDBJ whole genome shotgun (WGS) entry which is preliminary data.</text>
</comment>
<accession>A0AAW6DJ31</accession>
<sequence>MAEKKSELVGRHKRVAYMNTDATGSSPKFERMMNFTTMTNGKNPKEYSRQYVDEIAERADVVGYAPAIEYSFDRYTNNPVHEKIATIHDGEKLGDDAHVEVVVVDFFKKSDKGDKCYATKRTYAVIPDSDGDGTDALVYSGSLKSVSDIEEGYVTETDFTSKTVTYTKGDYAATD</sequence>
<dbReference type="AlphaFoldDB" id="A0AAW6DJ31"/>
<organism evidence="1 2">
    <name type="scientific">Mediterraneibacter gnavus</name>
    <name type="common">Ruminococcus gnavus</name>
    <dbReference type="NCBI Taxonomy" id="33038"/>
    <lineage>
        <taxon>Bacteria</taxon>
        <taxon>Bacillati</taxon>
        <taxon>Bacillota</taxon>
        <taxon>Clostridia</taxon>
        <taxon>Lachnospirales</taxon>
        <taxon>Lachnospiraceae</taxon>
        <taxon>Mediterraneibacter</taxon>
    </lineage>
</organism>
<dbReference type="Proteomes" id="UP001212160">
    <property type="component" value="Unassembled WGS sequence"/>
</dbReference>
<dbReference type="EMBL" id="JAQMLA010000071">
    <property type="protein sequence ID" value="MDB8688249.1"/>
    <property type="molecule type" value="Genomic_DNA"/>
</dbReference>
<evidence type="ECO:0008006" key="3">
    <source>
        <dbReference type="Google" id="ProtNLM"/>
    </source>
</evidence>
<reference evidence="1" key="1">
    <citation type="submission" date="2023-01" db="EMBL/GenBank/DDBJ databases">
        <title>Human gut microbiome strain richness.</title>
        <authorList>
            <person name="Chen-Liaw A."/>
        </authorList>
    </citation>
    <scope>NUCLEOTIDE SEQUENCE</scope>
    <source>
        <strain evidence="1">RTP21484st1_H11_RTP21484_190118</strain>
    </source>
</reference>
<gene>
    <name evidence="1" type="ORF">PNW85_16570</name>
</gene>
<evidence type="ECO:0000313" key="2">
    <source>
        <dbReference type="Proteomes" id="UP001212160"/>
    </source>
</evidence>
<protein>
    <recommendedName>
        <fullName evidence="3">Phage tail protein</fullName>
    </recommendedName>
</protein>
<name>A0AAW6DJ31_MEDGN</name>
<dbReference type="RefSeq" id="WP_272108201.1">
    <property type="nucleotide sequence ID" value="NZ_JAQMLA010000071.1"/>
</dbReference>
<proteinExistence type="predicted"/>
<evidence type="ECO:0000313" key="1">
    <source>
        <dbReference type="EMBL" id="MDB8688249.1"/>
    </source>
</evidence>